<feature type="transmembrane region" description="Helical" evidence="9">
    <location>
        <begin position="364"/>
        <end position="382"/>
    </location>
</feature>
<gene>
    <name evidence="11" type="ORF">WJX72_000485</name>
</gene>
<dbReference type="Gene3D" id="1.20.1250.20">
    <property type="entry name" value="MFS general substrate transporter like domains"/>
    <property type="match status" value="2"/>
</dbReference>
<evidence type="ECO:0000313" key="12">
    <source>
        <dbReference type="Proteomes" id="UP001489004"/>
    </source>
</evidence>
<feature type="transmembrane region" description="Helical" evidence="9">
    <location>
        <begin position="153"/>
        <end position="171"/>
    </location>
</feature>
<feature type="compositionally biased region" description="Low complexity" evidence="8">
    <location>
        <begin position="190"/>
        <end position="199"/>
    </location>
</feature>
<dbReference type="InterPro" id="IPR011701">
    <property type="entry name" value="MFS"/>
</dbReference>
<evidence type="ECO:0000256" key="9">
    <source>
        <dbReference type="SAM" id="Phobius"/>
    </source>
</evidence>
<dbReference type="SUPFAM" id="SSF103473">
    <property type="entry name" value="MFS general substrate transporter"/>
    <property type="match status" value="1"/>
</dbReference>
<evidence type="ECO:0000313" key="11">
    <source>
        <dbReference type="EMBL" id="KAK9806084.1"/>
    </source>
</evidence>
<dbReference type="PANTHER" id="PTHR11662:SF446">
    <property type="entry name" value="SODIUM-DEPENDENT PHOSPHATE TRANSPORT PROTEIN 1, CHLOROPLASTIC"/>
    <property type="match status" value="1"/>
</dbReference>
<protein>
    <recommendedName>
        <fullName evidence="10">Major facilitator superfamily (MFS) profile domain-containing protein</fullName>
    </recommendedName>
</protein>
<dbReference type="PROSITE" id="PS50850">
    <property type="entry name" value="MFS"/>
    <property type="match status" value="1"/>
</dbReference>
<accession>A0AAW1PE71</accession>
<dbReference type="FunFam" id="1.20.1250.20:FF:000003">
    <property type="entry name" value="Solute carrier family 17 member 3"/>
    <property type="match status" value="1"/>
</dbReference>
<organism evidence="11 12">
    <name type="scientific">[Myrmecia] bisecta</name>
    <dbReference type="NCBI Taxonomy" id="41462"/>
    <lineage>
        <taxon>Eukaryota</taxon>
        <taxon>Viridiplantae</taxon>
        <taxon>Chlorophyta</taxon>
        <taxon>core chlorophytes</taxon>
        <taxon>Trebouxiophyceae</taxon>
        <taxon>Trebouxiales</taxon>
        <taxon>Trebouxiaceae</taxon>
        <taxon>Myrmecia</taxon>
    </lineage>
</organism>
<feature type="transmembrane region" description="Helical" evidence="9">
    <location>
        <begin position="231"/>
        <end position="252"/>
    </location>
</feature>
<feature type="compositionally biased region" description="Polar residues" evidence="8">
    <location>
        <begin position="206"/>
        <end position="218"/>
    </location>
</feature>
<reference evidence="11 12" key="1">
    <citation type="journal article" date="2024" name="Nat. Commun.">
        <title>Phylogenomics reveals the evolutionary origins of lichenization in chlorophyte algae.</title>
        <authorList>
            <person name="Puginier C."/>
            <person name="Libourel C."/>
            <person name="Otte J."/>
            <person name="Skaloud P."/>
            <person name="Haon M."/>
            <person name="Grisel S."/>
            <person name="Petersen M."/>
            <person name="Berrin J.G."/>
            <person name="Delaux P.M."/>
            <person name="Dal Grande F."/>
            <person name="Keller J."/>
        </authorList>
    </citation>
    <scope>NUCLEOTIDE SEQUENCE [LARGE SCALE GENOMIC DNA]</scope>
    <source>
        <strain evidence="11 12">SAG 2043</strain>
    </source>
</reference>
<evidence type="ECO:0000259" key="10">
    <source>
        <dbReference type="PROSITE" id="PS50850"/>
    </source>
</evidence>
<feature type="domain" description="Major facilitator superfamily (MFS) profile" evidence="10">
    <location>
        <begin position="1"/>
        <end position="422"/>
    </location>
</feature>
<dbReference type="InterPro" id="IPR050382">
    <property type="entry name" value="MFS_Na/Anion_cotransporter"/>
</dbReference>
<keyword evidence="2" id="KW-0813">Transport</keyword>
<proteinExistence type="inferred from homology"/>
<sequence length="426" mass="44003">MTLATLHRLTFPALAVSFTAEFGLTLPSLGVLQSAVLAGYLVGQVPCGFLADRFGGAKVLLCGLIAWSASLGLTPLARLSSSPVLALGAARAALGLAQSCMMPSISAMAAKCIPDAHRGRAVSFIYACSSSGTVLGLAATPALAGLLGWAATFQAYAAIGICWGLMGLAILPKHPEQHHNPAPRSEHDASVASAPAAKSPLRKQASRQQPGELSESSQPGTLSMMGMLGQVAVLCWTHSAIGWGFFILQSWIPTYLSSLGMADPGTAGLLSALPWVATAAVALIAGNLADWMLTRLHWELPRVRRVMQSIASLGPALALLPLVLVPQRCGVTGSVACLTATLALQAFCYAGFHTYVQDVAPADAGKLLGITNTCGTAVGIVGNLATGRLAASSWGYTAVFGLTAAVYLSAFILWNLTMHGAEIRLS</sequence>
<feature type="region of interest" description="Disordered" evidence="8">
    <location>
        <begin position="176"/>
        <end position="218"/>
    </location>
</feature>
<feature type="transmembrane region" description="Helical" evidence="9">
    <location>
        <begin position="122"/>
        <end position="147"/>
    </location>
</feature>
<dbReference type="InterPro" id="IPR020846">
    <property type="entry name" value="MFS_dom"/>
</dbReference>
<dbReference type="PANTHER" id="PTHR11662">
    <property type="entry name" value="SOLUTE CARRIER FAMILY 17"/>
    <property type="match status" value="1"/>
</dbReference>
<evidence type="ECO:0000256" key="1">
    <source>
        <dbReference type="ARBA" id="ARBA00004141"/>
    </source>
</evidence>
<dbReference type="InterPro" id="IPR036259">
    <property type="entry name" value="MFS_trans_sf"/>
</dbReference>
<dbReference type="Proteomes" id="UP001489004">
    <property type="component" value="Unassembled WGS sequence"/>
</dbReference>
<evidence type="ECO:0000256" key="6">
    <source>
        <dbReference type="ARBA" id="ARBA00023136"/>
    </source>
</evidence>
<comment type="similarity">
    <text evidence="7">Belongs to the major facilitator superfamily. Sodium/anion cotransporter (TC 2.A.1.14) family.</text>
</comment>
<feature type="transmembrane region" description="Helical" evidence="9">
    <location>
        <begin position="29"/>
        <end position="51"/>
    </location>
</feature>
<evidence type="ECO:0000256" key="8">
    <source>
        <dbReference type="SAM" id="MobiDB-lite"/>
    </source>
</evidence>
<feature type="transmembrane region" description="Helical" evidence="9">
    <location>
        <begin position="331"/>
        <end position="352"/>
    </location>
</feature>
<dbReference type="GO" id="GO:0016020">
    <property type="term" value="C:membrane"/>
    <property type="evidence" value="ECO:0007669"/>
    <property type="project" value="UniProtKB-SubCell"/>
</dbReference>
<keyword evidence="3 9" id="KW-0812">Transmembrane</keyword>
<keyword evidence="5 9" id="KW-1133">Transmembrane helix</keyword>
<comment type="caution">
    <text evidence="11">The sequence shown here is derived from an EMBL/GenBank/DDBJ whole genome shotgun (WGS) entry which is preliminary data.</text>
</comment>
<feature type="transmembrane region" description="Helical" evidence="9">
    <location>
        <begin position="394"/>
        <end position="416"/>
    </location>
</feature>
<feature type="transmembrane region" description="Helical" evidence="9">
    <location>
        <begin position="58"/>
        <end position="77"/>
    </location>
</feature>
<keyword evidence="12" id="KW-1185">Reference proteome</keyword>
<dbReference type="AlphaFoldDB" id="A0AAW1PE71"/>
<feature type="transmembrane region" description="Helical" evidence="9">
    <location>
        <begin position="272"/>
        <end position="294"/>
    </location>
</feature>
<dbReference type="EMBL" id="JALJOR010000014">
    <property type="protein sequence ID" value="KAK9806084.1"/>
    <property type="molecule type" value="Genomic_DNA"/>
</dbReference>
<feature type="transmembrane region" description="Helical" evidence="9">
    <location>
        <begin position="306"/>
        <end position="325"/>
    </location>
</feature>
<feature type="compositionally biased region" description="Basic and acidic residues" evidence="8">
    <location>
        <begin position="176"/>
        <end position="189"/>
    </location>
</feature>
<evidence type="ECO:0000256" key="7">
    <source>
        <dbReference type="ARBA" id="ARBA00024362"/>
    </source>
</evidence>
<dbReference type="GO" id="GO:0015293">
    <property type="term" value="F:symporter activity"/>
    <property type="evidence" value="ECO:0007669"/>
    <property type="project" value="UniProtKB-KW"/>
</dbReference>
<feature type="transmembrane region" description="Helical" evidence="9">
    <location>
        <begin position="89"/>
        <end position="110"/>
    </location>
</feature>
<evidence type="ECO:0000256" key="2">
    <source>
        <dbReference type="ARBA" id="ARBA00022448"/>
    </source>
</evidence>
<keyword evidence="4" id="KW-0769">Symport</keyword>
<evidence type="ECO:0000256" key="5">
    <source>
        <dbReference type="ARBA" id="ARBA00022989"/>
    </source>
</evidence>
<name>A0AAW1PE71_9CHLO</name>
<evidence type="ECO:0000256" key="4">
    <source>
        <dbReference type="ARBA" id="ARBA00022847"/>
    </source>
</evidence>
<keyword evidence="6 9" id="KW-0472">Membrane</keyword>
<comment type="subcellular location">
    <subcellularLocation>
        <location evidence="1">Membrane</location>
        <topology evidence="1">Multi-pass membrane protein</topology>
    </subcellularLocation>
</comment>
<evidence type="ECO:0000256" key="3">
    <source>
        <dbReference type="ARBA" id="ARBA00022692"/>
    </source>
</evidence>
<dbReference type="Pfam" id="PF07690">
    <property type="entry name" value="MFS_1"/>
    <property type="match status" value="1"/>
</dbReference>